<evidence type="ECO:0000313" key="2">
    <source>
        <dbReference type="EMBL" id="KAG0645063.1"/>
    </source>
</evidence>
<dbReference type="OrthoDB" id="4161595at2759"/>
<dbReference type="Proteomes" id="UP000785200">
    <property type="component" value="Unassembled WGS sequence"/>
</dbReference>
<feature type="region of interest" description="Disordered" evidence="1">
    <location>
        <begin position="782"/>
        <end position="806"/>
    </location>
</feature>
<proteinExistence type="predicted"/>
<feature type="region of interest" description="Disordered" evidence="1">
    <location>
        <begin position="847"/>
        <end position="941"/>
    </location>
</feature>
<feature type="compositionally biased region" description="Polar residues" evidence="1">
    <location>
        <begin position="271"/>
        <end position="285"/>
    </location>
</feature>
<name>A0A9P6VDI1_9HELO</name>
<feature type="compositionally biased region" description="Acidic residues" evidence="1">
    <location>
        <begin position="557"/>
        <end position="568"/>
    </location>
</feature>
<accession>A0A9P6VDI1</accession>
<feature type="region of interest" description="Disordered" evidence="1">
    <location>
        <begin position="543"/>
        <end position="574"/>
    </location>
</feature>
<feature type="compositionally biased region" description="Polar residues" evidence="1">
    <location>
        <begin position="319"/>
        <end position="328"/>
    </location>
</feature>
<feature type="region of interest" description="Disordered" evidence="1">
    <location>
        <begin position="394"/>
        <end position="434"/>
    </location>
</feature>
<gene>
    <name evidence="2" type="ORF">D0Z07_9271</name>
</gene>
<feature type="region of interest" description="Disordered" evidence="1">
    <location>
        <begin position="1"/>
        <end position="112"/>
    </location>
</feature>
<feature type="region of interest" description="Disordered" evidence="1">
    <location>
        <begin position="621"/>
        <end position="703"/>
    </location>
</feature>
<feature type="region of interest" description="Disordered" evidence="1">
    <location>
        <begin position="248"/>
        <end position="346"/>
    </location>
</feature>
<feature type="compositionally biased region" description="Low complexity" evidence="1">
    <location>
        <begin position="83"/>
        <end position="112"/>
    </location>
</feature>
<dbReference type="AlphaFoldDB" id="A0A9P6VDI1"/>
<evidence type="ECO:0000313" key="3">
    <source>
        <dbReference type="Proteomes" id="UP000785200"/>
    </source>
</evidence>
<comment type="caution">
    <text evidence="2">The sequence shown here is derived from an EMBL/GenBank/DDBJ whole genome shotgun (WGS) entry which is preliminary data.</text>
</comment>
<keyword evidence="3" id="KW-1185">Reference proteome</keyword>
<protein>
    <submittedName>
        <fullName evidence="2">Uncharacterized protein</fullName>
    </submittedName>
</protein>
<dbReference type="EMBL" id="VNKQ01000020">
    <property type="protein sequence ID" value="KAG0645063.1"/>
    <property type="molecule type" value="Genomic_DNA"/>
</dbReference>
<feature type="compositionally biased region" description="Low complexity" evidence="1">
    <location>
        <begin position="907"/>
        <end position="919"/>
    </location>
</feature>
<feature type="compositionally biased region" description="Basic and acidic residues" evidence="1">
    <location>
        <begin position="13"/>
        <end position="22"/>
    </location>
</feature>
<reference evidence="2" key="1">
    <citation type="submission" date="2019-07" db="EMBL/GenBank/DDBJ databases">
        <title>Hyphodiscus hymeniophilus genome sequencing and assembly.</title>
        <authorList>
            <person name="Kramer G."/>
            <person name="Nodwell J."/>
        </authorList>
    </citation>
    <scope>NUCLEOTIDE SEQUENCE</scope>
    <source>
        <strain evidence="2">ATCC 34498</strain>
    </source>
</reference>
<feature type="compositionally biased region" description="Low complexity" evidence="1">
    <location>
        <begin position="286"/>
        <end position="302"/>
    </location>
</feature>
<organism evidence="2 3">
    <name type="scientific">Hyphodiscus hymeniophilus</name>
    <dbReference type="NCBI Taxonomy" id="353542"/>
    <lineage>
        <taxon>Eukaryota</taxon>
        <taxon>Fungi</taxon>
        <taxon>Dikarya</taxon>
        <taxon>Ascomycota</taxon>
        <taxon>Pezizomycotina</taxon>
        <taxon>Leotiomycetes</taxon>
        <taxon>Helotiales</taxon>
        <taxon>Hyphodiscaceae</taxon>
        <taxon>Hyphodiscus</taxon>
    </lineage>
</organism>
<sequence length="941" mass="104981">MDVLSLLNSHPAATERQERPHVGDSMVSSRSRTPWDAGGYSLPIHSAKNGAISHQQHGSMETRHDDALISTPPPSPKHRSSDSRSSLSSFTSSQSTTTHSRYSSTSTLNSNSHTFHKGFGIDTFPPEIRSISQALVSVSLPLASASIRANGTRRRMSLSPIGSPPEQVAFVAENHLIQQQTKPSIRDARPTQSATARLATKDTMTMASNNRPGSPSDAILIKRRPNPSLRVDTEDLDGFQQKYSKAPLQYFQPSHLHNKPHKRTLSEPSFRPSTTSSVVLNQATKNSSNPSCSISSITMEESSSSKDKRNQSSKLISIAASSRTTDNSRTAHEPTPEKTLDHNSLHGPLVTNSLLSHQSLLSNSITAYNSVMSSTPQSRLNPAISTARIVTPLSLGPTAEPTPPSSQHPDHASPTPPPAHEDPATPETIAQDDSNKPITCEYVENCDTGSQMRKAISHIFGRNKMCTRQIPQNVWVHYCRKHYQRSRYRNPKEYTKTQCGLVLKQIRQIHKWYELHRSGHGNKLLLRWTLAIRKREKQRIEDLERKGTNKRKRSTADADDEEEEEEDFGLGHGPVTAVPEWLQAQCGTGYPTSQVLEIFTRLETEVWDGLHTTTFPDVEVLPELAPTTKEPKSPKGYVKTRATPPAHRRSQSLGVPPNLTAPIGGDEPPVQSQSSTSTSMENPPFQKRRRPNTSGQQDERGRESYQYMARSRIARPMDGLGHMQSLVHRPMYTHPEEYAEQHRDIQPRYGGSPYSLSTYQAPLPAPAPVHNTSYTIASRLEDGGDFRRPTHNRSQSEFVPSHGHPVYLRSPPDYSTLSADARTGYGHPIGHPVSHFIGYLGQNMDHSIGQPARAESHEQYSPRQYMSEPPRSETEFEPYPSQRGQLHNMYPYHPGHGRHQSTPMLYPSSSSYKPSSQRPPHYPVSRVTENEPAHNLNNYRH</sequence>
<evidence type="ECO:0000256" key="1">
    <source>
        <dbReference type="SAM" id="MobiDB-lite"/>
    </source>
</evidence>
<feature type="compositionally biased region" description="Basic and acidic residues" evidence="1">
    <location>
        <begin position="329"/>
        <end position="344"/>
    </location>
</feature>